<dbReference type="EMBL" id="BAAAYV010000005">
    <property type="protein sequence ID" value="GAA3651150.1"/>
    <property type="molecule type" value="Genomic_DNA"/>
</dbReference>
<comment type="caution">
    <text evidence="3">The sequence shown here is derived from an EMBL/GenBank/DDBJ whole genome shotgun (WGS) entry which is preliminary data.</text>
</comment>
<evidence type="ECO:0000313" key="3">
    <source>
        <dbReference type="EMBL" id="GAA3651150.1"/>
    </source>
</evidence>
<proteinExistence type="predicted"/>
<dbReference type="Gene3D" id="2.60.40.2700">
    <property type="match status" value="1"/>
</dbReference>
<gene>
    <name evidence="3" type="ORF">GCM10022202_08500</name>
</gene>
<feature type="signal peptide" evidence="1">
    <location>
        <begin position="1"/>
        <end position="35"/>
    </location>
</feature>
<sequence length="191" mass="19441">MSTAAPVRRARSARIAIAVAAVISLSPLGATGAQAATSAAQAPTHVTTQELVSTGAAVAAAKKKLTSSTPKLSGRSKVGQRITAKPGSWTSGTRLTYQWLRNGKAIGGATKPTYTPVKADAGKKLSVKVTGTKAGYASTSRTSAGRTIAAVATGRYANCTAAHRAGVTPIYRGEPGYALKLDRDKDGIACE</sequence>
<dbReference type="InterPro" id="IPR008613">
    <property type="entry name" value="Excalibur_Ca-bd_domain"/>
</dbReference>
<evidence type="ECO:0000259" key="2">
    <source>
        <dbReference type="SMART" id="SM00894"/>
    </source>
</evidence>
<organism evidence="3 4">
    <name type="scientific">Microbacterium marinilacus</name>
    <dbReference type="NCBI Taxonomy" id="415209"/>
    <lineage>
        <taxon>Bacteria</taxon>
        <taxon>Bacillati</taxon>
        <taxon>Actinomycetota</taxon>
        <taxon>Actinomycetes</taxon>
        <taxon>Micrococcales</taxon>
        <taxon>Microbacteriaceae</taxon>
        <taxon>Microbacterium</taxon>
    </lineage>
</organism>
<evidence type="ECO:0000256" key="1">
    <source>
        <dbReference type="SAM" id="SignalP"/>
    </source>
</evidence>
<keyword evidence="4" id="KW-1185">Reference proteome</keyword>
<dbReference type="SMART" id="SM00894">
    <property type="entry name" value="Excalibur"/>
    <property type="match status" value="1"/>
</dbReference>
<reference evidence="4" key="1">
    <citation type="journal article" date="2019" name="Int. J. Syst. Evol. Microbiol.">
        <title>The Global Catalogue of Microorganisms (GCM) 10K type strain sequencing project: providing services to taxonomists for standard genome sequencing and annotation.</title>
        <authorList>
            <consortium name="The Broad Institute Genomics Platform"/>
            <consortium name="The Broad Institute Genome Sequencing Center for Infectious Disease"/>
            <person name="Wu L."/>
            <person name="Ma J."/>
        </authorList>
    </citation>
    <scope>NUCLEOTIDE SEQUENCE [LARGE SCALE GENOMIC DNA]</scope>
    <source>
        <strain evidence="4">JCM 16546</strain>
    </source>
</reference>
<feature type="chain" id="PRO_5045829195" description="Excalibur calcium-binding domain-containing protein" evidence="1">
    <location>
        <begin position="36"/>
        <end position="191"/>
    </location>
</feature>
<dbReference type="Pfam" id="PF05901">
    <property type="entry name" value="Excalibur"/>
    <property type="match status" value="1"/>
</dbReference>
<feature type="domain" description="Excalibur calcium-binding" evidence="2">
    <location>
        <begin position="155"/>
        <end position="191"/>
    </location>
</feature>
<accession>A0ABP7B805</accession>
<keyword evidence="1" id="KW-0732">Signal</keyword>
<dbReference type="RefSeq" id="WP_221855766.1">
    <property type="nucleotide sequence ID" value="NZ_BAAAYV010000005.1"/>
</dbReference>
<name>A0ABP7B805_9MICO</name>
<evidence type="ECO:0000313" key="4">
    <source>
        <dbReference type="Proteomes" id="UP001410795"/>
    </source>
</evidence>
<dbReference type="Proteomes" id="UP001410795">
    <property type="component" value="Unassembled WGS sequence"/>
</dbReference>
<protein>
    <recommendedName>
        <fullName evidence="2">Excalibur calcium-binding domain-containing protein</fullName>
    </recommendedName>
</protein>